<dbReference type="EMBL" id="BAAFSV010000003">
    <property type="protein sequence ID" value="GAB1315452.1"/>
    <property type="molecule type" value="Genomic_DNA"/>
</dbReference>
<keyword evidence="7" id="KW-1185">Reference proteome</keyword>
<evidence type="ECO:0000259" key="4">
    <source>
        <dbReference type="Pfam" id="PF00561"/>
    </source>
</evidence>
<dbReference type="Proteomes" id="UP001628179">
    <property type="component" value="Unassembled WGS sequence"/>
</dbReference>
<reference evidence="6 7" key="1">
    <citation type="submission" date="2024-09" db="EMBL/GenBank/DDBJ databases">
        <title>Itraconazole resistance in Madurella fahalii resulting from another homologue of gene encoding cytochrome P450 14-alpha sterol demethylase (CYP51).</title>
        <authorList>
            <person name="Yoshioka I."/>
            <person name="Fahal A.H."/>
            <person name="Kaneko S."/>
            <person name="Yaguchi T."/>
        </authorList>
    </citation>
    <scope>NUCLEOTIDE SEQUENCE [LARGE SCALE GENOMIC DNA]</scope>
    <source>
        <strain evidence="6 7">IFM 68171</strain>
    </source>
</reference>
<proteinExistence type="inferred from homology"/>
<feature type="chain" id="PRO_5045200109" evidence="3">
    <location>
        <begin position="24"/>
        <end position="593"/>
    </location>
</feature>
<accession>A0ABQ0GCG7</accession>
<protein>
    <submittedName>
        <fullName evidence="6">Uncharacterized protein</fullName>
    </submittedName>
</protein>
<feature type="signal peptide" evidence="3">
    <location>
        <begin position="1"/>
        <end position="23"/>
    </location>
</feature>
<name>A0ABQ0GCG7_9PEZI</name>
<dbReference type="PANTHER" id="PTHR43248:SF25">
    <property type="entry name" value="AB HYDROLASE-1 DOMAIN-CONTAINING PROTEIN-RELATED"/>
    <property type="match status" value="1"/>
</dbReference>
<dbReference type="RefSeq" id="XP_070917183.1">
    <property type="nucleotide sequence ID" value="XM_071061082.1"/>
</dbReference>
<evidence type="ECO:0000259" key="5">
    <source>
        <dbReference type="Pfam" id="PF08386"/>
    </source>
</evidence>
<dbReference type="Pfam" id="PF00561">
    <property type="entry name" value="Abhydrolase_1"/>
    <property type="match status" value="1"/>
</dbReference>
<dbReference type="GeneID" id="98176405"/>
<keyword evidence="2" id="KW-0378">Hydrolase</keyword>
<dbReference type="Pfam" id="PF08386">
    <property type="entry name" value="Abhydrolase_4"/>
    <property type="match status" value="1"/>
</dbReference>
<evidence type="ECO:0000256" key="2">
    <source>
        <dbReference type="ARBA" id="ARBA00022801"/>
    </source>
</evidence>
<gene>
    <name evidence="6" type="ORF">MFIFM68171_05662</name>
</gene>
<feature type="domain" description="AB hydrolase-1" evidence="4">
    <location>
        <begin position="108"/>
        <end position="298"/>
    </location>
</feature>
<comment type="similarity">
    <text evidence="1">Belongs to the peptidase S33 family.</text>
</comment>
<dbReference type="InterPro" id="IPR013595">
    <property type="entry name" value="Pept_S33_TAP-like_C"/>
</dbReference>
<evidence type="ECO:0000313" key="6">
    <source>
        <dbReference type="EMBL" id="GAB1315452.1"/>
    </source>
</evidence>
<dbReference type="InterPro" id="IPR029058">
    <property type="entry name" value="AB_hydrolase_fold"/>
</dbReference>
<evidence type="ECO:0000256" key="3">
    <source>
        <dbReference type="SAM" id="SignalP"/>
    </source>
</evidence>
<dbReference type="InterPro" id="IPR000073">
    <property type="entry name" value="AB_hydrolase_1"/>
</dbReference>
<dbReference type="Gene3D" id="3.40.50.1820">
    <property type="entry name" value="alpha/beta hydrolase"/>
    <property type="match status" value="1"/>
</dbReference>
<keyword evidence="3" id="KW-0732">Signal</keyword>
<evidence type="ECO:0000256" key="1">
    <source>
        <dbReference type="ARBA" id="ARBA00010088"/>
    </source>
</evidence>
<feature type="domain" description="Peptidase S33 tripeptidyl aminopeptidase-like C-terminal" evidence="5">
    <location>
        <begin position="459"/>
        <end position="572"/>
    </location>
</feature>
<comment type="caution">
    <text evidence="6">The sequence shown here is derived from an EMBL/GenBank/DDBJ whole genome shotgun (WGS) entry which is preliminary data.</text>
</comment>
<dbReference type="InterPro" id="IPR051601">
    <property type="entry name" value="Serine_prot/Carboxylest_S33"/>
</dbReference>
<sequence>MKPTIIPWTIWSSALLFSSPAAAFLPPIRPRQSESFDWSAITPTHDLQYHDCFTMFKCARLLVPLDWSKHTRSVPGRYTNSSSEAHAAIAIVTLPAAVPVTDPSYGGPILLNPGGPGGSGTDMALAYGPSIQMLTDTPGVRHFDIIGFDPRGVGKSTPSAMCFENEFERSLHALQYERMPDVTTELGVNMKFAVAEATQKLCAERTAGQEGGSIFLHMSTASVARDMLEIVERAEEARSKAPGMKRAAETPRLQYLGFSYGSHLGNTFASMFPGRVGRMVVDGIVDAEDYTAGAWLKNLNDIEEAVDNFYRTCFDAGEACPLRQPQDRNGADLRRRVDALIQSLDEAPISVPRNGRVNVLTSFIVREFIRVNLYDPITTYEQLARVLANLLAENYEDFFGGNSQSSLCAEVDETSPPQRYTWGNEATPGVLCGDSYAAAGQRNLSWARDLSSRLVQQSPTAGAPWARIPMSCANWEFAPPYAFHGPWGSPAPDPRASNSTPAAPLLILSTRVDNATPLANAWALSQVHKGSSVVVQEGYGHCALLASESECTIGIVREYFNTGRVPNNGTVCETDCKPQIPHNECRSLRPSVE</sequence>
<organism evidence="6 7">
    <name type="scientific">Madurella fahalii</name>
    <dbReference type="NCBI Taxonomy" id="1157608"/>
    <lineage>
        <taxon>Eukaryota</taxon>
        <taxon>Fungi</taxon>
        <taxon>Dikarya</taxon>
        <taxon>Ascomycota</taxon>
        <taxon>Pezizomycotina</taxon>
        <taxon>Sordariomycetes</taxon>
        <taxon>Sordariomycetidae</taxon>
        <taxon>Sordariales</taxon>
        <taxon>Sordariales incertae sedis</taxon>
        <taxon>Madurella</taxon>
    </lineage>
</organism>
<evidence type="ECO:0000313" key="7">
    <source>
        <dbReference type="Proteomes" id="UP001628179"/>
    </source>
</evidence>
<dbReference type="SUPFAM" id="SSF53474">
    <property type="entry name" value="alpha/beta-Hydrolases"/>
    <property type="match status" value="1"/>
</dbReference>
<dbReference type="PANTHER" id="PTHR43248">
    <property type="entry name" value="2-SUCCINYL-6-HYDROXY-2,4-CYCLOHEXADIENE-1-CARBOXYLATE SYNTHASE"/>
    <property type="match status" value="1"/>
</dbReference>